<dbReference type="OrthoDB" id="9781411at2"/>
<keyword evidence="4" id="KW-1185">Reference proteome</keyword>
<evidence type="ECO:0000313" key="3">
    <source>
        <dbReference type="EMBL" id="BBU69407.1"/>
    </source>
</evidence>
<evidence type="ECO:0000256" key="1">
    <source>
        <dbReference type="ARBA" id="ARBA00004651"/>
    </source>
</evidence>
<dbReference type="Proteomes" id="UP000463961">
    <property type="component" value="Chromosome"/>
</dbReference>
<dbReference type="GO" id="GO:0005886">
    <property type="term" value="C:plasma membrane"/>
    <property type="evidence" value="ECO:0007669"/>
    <property type="project" value="UniProtKB-SubCell"/>
</dbReference>
<dbReference type="InterPro" id="IPR013099">
    <property type="entry name" value="K_chnl_dom"/>
</dbReference>
<dbReference type="AlphaFoldDB" id="A0A679I4T6"/>
<dbReference type="InterPro" id="IPR003148">
    <property type="entry name" value="RCK_N"/>
</dbReference>
<reference evidence="4" key="1">
    <citation type="submission" date="2020-01" db="EMBL/GenBank/DDBJ databases">
        <title>Phosphoaccumulans saitamaens gen. nov., sp. nov., a polyphosphate accumulating bacterium isolated from surface river water.</title>
        <authorList>
            <person name="Watanabe K."/>
            <person name="Suda W."/>
        </authorList>
    </citation>
    <scope>NUCLEOTIDE SEQUENCE [LARGE SCALE GENOMIC DNA]</scope>
    <source>
        <strain evidence="4">ICHIAU1</strain>
    </source>
</reference>
<dbReference type="PROSITE" id="PS51201">
    <property type="entry name" value="RCK_N"/>
    <property type="match status" value="1"/>
</dbReference>
<evidence type="ECO:0000259" key="2">
    <source>
        <dbReference type="PROSITE" id="PS51201"/>
    </source>
</evidence>
<dbReference type="GO" id="GO:0006813">
    <property type="term" value="P:potassium ion transport"/>
    <property type="evidence" value="ECO:0007669"/>
    <property type="project" value="InterPro"/>
</dbReference>
<dbReference type="Pfam" id="PF07885">
    <property type="entry name" value="Ion_trans_2"/>
    <property type="match status" value="1"/>
</dbReference>
<proteinExistence type="predicted"/>
<dbReference type="SUPFAM" id="SSF51735">
    <property type="entry name" value="NAD(P)-binding Rossmann-fold domains"/>
    <property type="match status" value="2"/>
</dbReference>
<dbReference type="EMBL" id="AP022345">
    <property type="protein sequence ID" value="BBU69407.1"/>
    <property type="molecule type" value="Genomic_DNA"/>
</dbReference>
<dbReference type="InterPro" id="IPR036291">
    <property type="entry name" value="NAD(P)-bd_dom_sf"/>
</dbReference>
<sequence length="568" mass="62096">MSVVNDSVLFLVLRRMRAPLIVMILIYAVSIFGLVLIPGVDASGEPTAPMSFFDAFYFISYTASTIGFGEIPNAFSYGQRFWVTACIYLTVIGWTYSILSILNLLKDDGLQRALATGRFHRKVKNLSEPFCIICGVGETGSLICTTLDQVQMRFVVLDTRPEPLQELELGDYLADVPALNADAQIPGILLLAGLRHSHCKAVLAVTNSDEANLAIAMNVRLLNPGIPVIARAEHAATAANMDSFGTNFVVDPYALYARRLALAMRSPPSYQLVEWLTRVPGTPIPELHKPPTGKWIVCGYGHFGRAIVQHLDTMGLHDDVRIIDPRPTNPDDHLSIVSAGTEASPLIDAGIKNAVGLVAASDNDINNLSIAITARELNPDLFIVMRQSSSANSMLFEAFDANLTMITTQTVAHACLSYLTTPMLSRFIREIEKQPAAWAESLIKALTPICAGCVPFVWTTRINRVKTPALAQALHNVDCPVSVAALMTSNRDRRETLKLLPLMLERAGQIILRPAPDLPLHNGDKIIWTGTREAWNEQKLTASYGNALNYVLTGKSSTGSWLGKYLNG</sequence>
<comment type="subcellular location">
    <subcellularLocation>
        <location evidence="1">Cell membrane</location>
        <topology evidence="1">Multi-pass membrane protein</topology>
    </subcellularLocation>
</comment>
<organism evidence="3 4">
    <name type="scientific">Fluviibacter phosphoraccumulans</name>
    <dbReference type="NCBI Taxonomy" id="1751046"/>
    <lineage>
        <taxon>Bacteria</taxon>
        <taxon>Pseudomonadati</taxon>
        <taxon>Pseudomonadota</taxon>
        <taxon>Betaproteobacteria</taxon>
        <taxon>Rhodocyclales</taxon>
        <taxon>Fluviibacteraceae</taxon>
        <taxon>Fluviibacter</taxon>
    </lineage>
</organism>
<name>A0A679I4T6_9RHOO</name>
<gene>
    <name evidence="3" type="ORF">ICHIAU1_16900</name>
</gene>
<feature type="domain" description="RCK N-terminal" evidence="2">
    <location>
        <begin position="128"/>
        <end position="251"/>
    </location>
</feature>
<evidence type="ECO:0000313" key="4">
    <source>
        <dbReference type="Proteomes" id="UP000463961"/>
    </source>
</evidence>
<protein>
    <recommendedName>
        <fullName evidence="2">RCK N-terminal domain-containing protein</fullName>
    </recommendedName>
</protein>
<dbReference type="Gene3D" id="3.40.50.720">
    <property type="entry name" value="NAD(P)-binding Rossmann-like Domain"/>
    <property type="match status" value="2"/>
</dbReference>
<dbReference type="SUPFAM" id="SSF81324">
    <property type="entry name" value="Voltage-gated potassium channels"/>
    <property type="match status" value="1"/>
</dbReference>
<dbReference type="Gene3D" id="1.10.287.70">
    <property type="match status" value="1"/>
</dbReference>
<dbReference type="InterPro" id="IPR050721">
    <property type="entry name" value="Trk_Ktr_HKT_K-transport"/>
</dbReference>
<dbReference type="RefSeq" id="WP_162049882.1">
    <property type="nucleotide sequence ID" value="NZ_AP019011.1"/>
</dbReference>
<dbReference type="Pfam" id="PF02254">
    <property type="entry name" value="TrkA_N"/>
    <property type="match status" value="2"/>
</dbReference>
<accession>A0A679I4T6</accession>
<dbReference type="PANTHER" id="PTHR43833">
    <property type="entry name" value="POTASSIUM CHANNEL PROTEIN 2-RELATED-RELATED"/>
    <property type="match status" value="1"/>
</dbReference>